<keyword evidence="1" id="KW-0472">Membrane</keyword>
<protein>
    <submittedName>
        <fullName evidence="2">Uncharacterized protein</fullName>
    </submittedName>
</protein>
<keyword evidence="1" id="KW-0812">Transmembrane</keyword>
<evidence type="ECO:0000313" key="2">
    <source>
        <dbReference type="EMBL" id="MTK21411.1"/>
    </source>
</evidence>
<comment type="caution">
    <text evidence="2">The sequence shown here is derived from an EMBL/GenBank/DDBJ whole genome shotgun (WGS) entry which is preliminary data.</text>
</comment>
<organism evidence="2 3">
    <name type="scientific">Turicibacter sanguinis</name>
    <dbReference type="NCBI Taxonomy" id="154288"/>
    <lineage>
        <taxon>Bacteria</taxon>
        <taxon>Bacillati</taxon>
        <taxon>Bacillota</taxon>
        <taxon>Erysipelotrichia</taxon>
        <taxon>Erysipelotrichales</taxon>
        <taxon>Turicibacteraceae</taxon>
        <taxon>Turicibacter</taxon>
    </lineage>
</organism>
<proteinExistence type="predicted"/>
<gene>
    <name evidence="2" type="ORF">GMA92_08255</name>
</gene>
<feature type="transmembrane region" description="Helical" evidence="1">
    <location>
        <begin position="7"/>
        <end position="31"/>
    </location>
</feature>
<accession>A0A9X4XDK5</accession>
<evidence type="ECO:0000256" key="1">
    <source>
        <dbReference type="SAM" id="Phobius"/>
    </source>
</evidence>
<reference evidence="2 3" key="1">
    <citation type="journal article" date="2019" name="Nat. Med.">
        <title>A library of human gut bacterial isolates paired with longitudinal multiomics data enables mechanistic microbiome research.</title>
        <authorList>
            <person name="Poyet M."/>
            <person name="Groussin M."/>
            <person name="Gibbons S.M."/>
            <person name="Avila-Pacheco J."/>
            <person name="Jiang X."/>
            <person name="Kearney S.M."/>
            <person name="Perrotta A.R."/>
            <person name="Berdy B."/>
            <person name="Zhao S."/>
            <person name="Lieberman T.D."/>
            <person name="Swanson P.K."/>
            <person name="Smith M."/>
            <person name="Roesemann S."/>
            <person name="Alexander J.E."/>
            <person name="Rich S.A."/>
            <person name="Livny J."/>
            <person name="Vlamakis H."/>
            <person name="Clish C."/>
            <person name="Bullock K."/>
            <person name="Deik A."/>
            <person name="Scott J."/>
            <person name="Pierce K.A."/>
            <person name="Xavier R.J."/>
            <person name="Alm E.J."/>
        </authorList>
    </citation>
    <scope>NUCLEOTIDE SEQUENCE [LARGE SCALE GENOMIC DNA]</scope>
    <source>
        <strain evidence="2 3">BIOML-A198</strain>
    </source>
</reference>
<name>A0A9X4XDK5_9FIRM</name>
<dbReference type="Proteomes" id="UP000487649">
    <property type="component" value="Unassembled WGS sequence"/>
</dbReference>
<keyword evidence="1" id="KW-1133">Transmembrane helix</keyword>
<dbReference type="EMBL" id="WMQE01000016">
    <property type="protein sequence ID" value="MTK21411.1"/>
    <property type="molecule type" value="Genomic_DNA"/>
</dbReference>
<sequence>MSIIKKYLLVIIITGIFITLSGALLLGPFAFSTITTSTVCDAVLDHIAERITSTETGVTYELSDLKTETRFSYPKQKPFIPVNYTIGGAIVEPQTSLYLVHEGNLTRGSKLTLEFEVIPTSSGVYHYYLINETGVIDEFEITDSTSYYNHLKIKKTGNYAIILSVEDALGDYKLNYHITRSILPL</sequence>
<dbReference type="AlphaFoldDB" id="A0A9X4XDK5"/>
<evidence type="ECO:0000313" key="3">
    <source>
        <dbReference type="Proteomes" id="UP000487649"/>
    </source>
</evidence>